<dbReference type="EMBL" id="BMMQ01000001">
    <property type="protein sequence ID" value="GGO59778.1"/>
    <property type="molecule type" value="Genomic_DNA"/>
</dbReference>
<feature type="transmembrane region" description="Helical" evidence="6">
    <location>
        <begin position="91"/>
        <end position="111"/>
    </location>
</feature>
<evidence type="ECO:0000256" key="1">
    <source>
        <dbReference type="ARBA" id="ARBA00004651"/>
    </source>
</evidence>
<evidence type="ECO:0000256" key="2">
    <source>
        <dbReference type="ARBA" id="ARBA00022475"/>
    </source>
</evidence>
<keyword evidence="3 6" id="KW-0812">Transmembrane</keyword>
<keyword evidence="5 6" id="KW-0472">Membrane</keyword>
<sequence>MNIDAQNLPAPTWPSLVSFSPNGVSVLVVIAGIGAVLYLLGVIRLRRAGRRWPIGRSIAFLLGCALLAATGCLGVHAYAEVLISALLFQQITLMTIVAPLLVLGTPGRLLLRATPHRGVGRTALRLALGGLRSRVSRVLVRPGIAILIAILLYPGLYLTDLVSLLVGVPLGHEVLLLAIFALGVVAAVPLWSSDPVPRPPSFAGRLVEVVVEIQVHAVLGLVMLLSAAPLFSAYDVTRDGWAIDPMRDQIVAGTMMWTYAELPLLIVLIVTLSRWSKRDAKLASRRQTQDEIDLEAYNEYLASLEGGNTKDARRDSGRTAT</sequence>
<evidence type="ECO:0000256" key="6">
    <source>
        <dbReference type="SAM" id="Phobius"/>
    </source>
</evidence>
<feature type="transmembrane region" description="Helical" evidence="6">
    <location>
        <begin position="23"/>
        <end position="45"/>
    </location>
</feature>
<organism evidence="7 8">
    <name type="scientific">Microbacterium nanhaiense</name>
    <dbReference type="NCBI Taxonomy" id="1301026"/>
    <lineage>
        <taxon>Bacteria</taxon>
        <taxon>Bacillati</taxon>
        <taxon>Actinomycetota</taxon>
        <taxon>Actinomycetes</taxon>
        <taxon>Micrococcales</taxon>
        <taxon>Microbacteriaceae</taxon>
        <taxon>Microbacterium</taxon>
    </lineage>
</organism>
<accession>A0ABQ2MXA0</accession>
<proteinExistence type="predicted"/>
<gene>
    <name evidence="7" type="ORF">GCM10010910_03570</name>
</gene>
<protein>
    <recommendedName>
        <fullName evidence="9">Cytochrome c oxidase assembly protein</fullName>
    </recommendedName>
</protein>
<dbReference type="InterPro" id="IPR019108">
    <property type="entry name" value="Caa3_assmbl_CtaG-rel"/>
</dbReference>
<keyword evidence="4 6" id="KW-1133">Transmembrane helix</keyword>
<comment type="subcellular location">
    <subcellularLocation>
        <location evidence="1">Cell membrane</location>
        <topology evidence="1">Multi-pass membrane protein</topology>
    </subcellularLocation>
</comment>
<feature type="transmembrane region" description="Helical" evidence="6">
    <location>
        <begin position="254"/>
        <end position="275"/>
    </location>
</feature>
<evidence type="ECO:0000256" key="3">
    <source>
        <dbReference type="ARBA" id="ARBA00022692"/>
    </source>
</evidence>
<keyword evidence="8" id="KW-1185">Reference proteome</keyword>
<dbReference type="Pfam" id="PF09678">
    <property type="entry name" value="Caa3_CtaG"/>
    <property type="match status" value="1"/>
</dbReference>
<dbReference type="RefSeq" id="WP_188699684.1">
    <property type="nucleotide sequence ID" value="NZ_BMMQ01000001.1"/>
</dbReference>
<feature type="transmembrane region" description="Helical" evidence="6">
    <location>
        <begin position="213"/>
        <end position="234"/>
    </location>
</feature>
<feature type="transmembrane region" description="Helical" evidence="6">
    <location>
        <begin position="57"/>
        <end position="79"/>
    </location>
</feature>
<evidence type="ECO:0000256" key="4">
    <source>
        <dbReference type="ARBA" id="ARBA00022989"/>
    </source>
</evidence>
<evidence type="ECO:0000256" key="5">
    <source>
        <dbReference type="ARBA" id="ARBA00023136"/>
    </source>
</evidence>
<reference evidence="8" key="1">
    <citation type="journal article" date="2019" name="Int. J. Syst. Evol. Microbiol.">
        <title>The Global Catalogue of Microorganisms (GCM) 10K type strain sequencing project: providing services to taxonomists for standard genome sequencing and annotation.</title>
        <authorList>
            <consortium name="The Broad Institute Genomics Platform"/>
            <consortium name="The Broad Institute Genome Sequencing Center for Infectious Disease"/>
            <person name="Wu L."/>
            <person name="Ma J."/>
        </authorList>
    </citation>
    <scope>NUCLEOTIDE SEQUENCE [LARGE SCALE GENOMIC DNA]</scope>
    <source>
        <strain evidence="8">CGMCC 4.7181</strain>
    </source>
</reference>
<feature type="transmembrane region" description="Helical" evidence="6">
    <location>
        <begin position="170"/>
        <end position="192"/>
    </location>
</feature>
<feature type="transmembrane region" description="Helical" evidence="6">
    <location>
        <begin position="138"/>
        <end position="158"/>
    </location>
</feature>
<evidence type="ECO:0008006" key="9">
    <source>
        <dbReference type="Google" id="ProtNLM"/>
    </source>
</evidence>
<name>A0ABQ2MXA0_9MICO</name>
<comment type="caution">
    <text evidence="7">The sequence shown here is derived from an EMBL/GenBank/DDBJ whole genome shotgun (WGS) entry which is preliminary data.</text>
</comment>
<evidence type="ECO:0000313" key="7">
    <source>
        <dbReference type="EMBL" id="GGO59778.1"/>
    </source>
</evidence>
<dbReference type="Proteomes" id="UP000638043">
    <property type="component" value="Unassembled WGS sequence"/>
</dbReference>
<keyword evidence="2" id="KW-1003">Cell membrane</keyword>
<evidence type="ECO:0000313" key="8">
    <source>
        <dbReference type="Proteomes" id="UP000638043"/>
    </source>
</evidence>